<evidence type="ECO:0000256" key="1">
    <source>
        <dbReference type="SAM" id="SignalP"/>
    </source>
</evidence>
<dbReference type="PROSITE" id="PS51704">
    <property type="entry name" value="GP_PDE"/>
    <property type="match status" value="1"/>
</dbReference>
<dbReference type="AlphaFoldDB" id="A0A3D5IYX0"/>
<dbReference type="CDD" id="cd08566">
    <property type="entry name" value="GDPD_AtGDE_like"/>
    <property type="match status" value="1"/>
</dbReference>
<feature type="signal peptide" evidence="1">
    <location>
        <begin position="1"/>
        <end position="19"/>
    </location>
</feature>
<dbReference type="EMBL" id="DPMF01000178">
    <property type="protein sequence ID" value="HCV80894.1"/>
    <property type="molecule type" value="Genomic_DNA"/>
</dbReference>
<dbReference type="InterPro" id="IPR017946">
    <property type="entry name" value="PLC-like_Pdiesterase_TIM-brl"/>
</dbReference>
<dbReference type="GO" id="GO:0005886">
    <property type="term" value="C:plasma membrane"/>
    <property type="evidence" value="ECO:0007669"/>
    <property type="project" value="TreeGrafter"/>
</dbReference>
<protein>
    <recommendedName>
        <fullName evidence="2">GP-PDE domain-containing protein</fullName>
    </recommendedName>
</protein>
<dbReference type="PANTHER" id="PTHR46320">
    <property type="entry name" value="GLYCEROPHOSPHODIESTER PHOSPHODIESTERASE 1"/>
    <property type="match status" value="1"/>
</dbReference>
<feature type="chain" id="PRO_5017688194" description="GP-PDE domain-containing protein" evidence="1">
    <location>
        <begin position="20"/>
        <end position="290"/>
    </location>
</feature>
<keyword evidence="1" id="KW-0732">Signal</keyword>
<dbReference type="Proteomes" id="UP000264330">
    <property type="component" value="Unassembled WGS sequence"/>
</dbReference>
<dbReference type="SUPFAM" id="SSF51695">
    <property type="entry name" value="PLC-like phosphodiesterases"/>
    <property type="match status" value="1"/>
</dbReference>
<gene>
    <name evidence="3" type="ORF">DGQ38_07590</name>
</gene>
<evidence type="ECO:0000313" key="4">
    <source>
        <dbReference type="Proteomes" id="UP000264330"/>
    </source>
</evidence>
<dbReference type="GO" id="GO:0006644">
    <property type="term" value="P:phospholipid metabolic process"/>
    <property type="evidence" value="ECO:0007669"/>
    <property type="project" value="TreeGrafter"/>
</dbReference>
<dbReference type="Gene3D" id="3.20.20.190">
    <property type="entry name" value="Phosphatidylinositol (PI) phosphodiesterase"/>
    <property type="match status" value="1"/>
</dbReference>
<dbReference type="RefSeq" id="WP_272956889.1">
    <property type="nucleotide sequence ID" value="NZ_CAJXAW010000040.1"/>
</dbReference>
<dbReference type="GO" id="GO:0008889">
    <property type="term" value="F:glycerophosphodiester phosphodiesterase activity"/>
    <property type="evidence" value="ECO:0007669"/>
    <property type="project" value="TreeGrafter"/>
</dbReference>
<proteinExistence type="predicted"/>
<dbReference type="Pfam" id="PF03009">
    <property type="entry name" value="GDPD"/>
    <property type="match status" value="1"/>
</dbReference>
<reference evidence="3 4" key="1">
    <citation type="journal article" date="2018" name="Nat. Biotechnol.">
        <title>A standardized bacterial taxonomy based on genome phylogeny substantially revises the tree of life.</title>
        <authorList>
            <person name="Parks D.H."/>
            <person name="Chuvochina M."/>
            <person name="Waite D.W."/>
            <person name="Rinke C."/>
            <person name="Skarshewski A."/>
            <person name="Chaumeil P.A."/>
            <person name="Hugenholtz P."/>
        </authorList>
    </citation>
    <scope>NUCLEOTIDE SEQUENCE [LARGE SCALE GENOMIC DNA]</scope>
    <source>
        <strain evidence="3">UBA9359</strain>
    </source>
</reference>
<sequence>MIRYKVLLVVLLIFECCKAQDLSAFEYAKEGLFNPSPSVILVAAHRGMHVNYPENSIPAIQDAIDHHIDIVEIDVQITKDGIPILMHDETIDRMTTGTGKIRKLTYAEICEFNLVDNQGNETPFSVPSLAEVLMLSKDKILLDLDLKLNTRNLKKVLDVIKEQEAVNSVVFYESRHHVMRKINKYLPSAMRMTKVSMNRRAIKRAMLNVDPDIVHLGNSERDRNPALIKKVQQYYKKPVFANALGKLDKAAEQNPDTLEYFLNKGINIIQTDRPDIVLEYLIARERHLRF</sequence>
<accession>A0A3D5IYX0</accession>
<feature type="domain" description="GP-PDE" evidence="2">
    <location>
        <begin position="40"/>
        <end position="281"/>
    </location>
</feature>
<dbReference type="GO" id="GO:0006580">
    <property type="term" value="P:ethanolamine metabolic process"/>
    <property type="evidence" value="ECO:0007669"/>
    <property type="project" value="TreeGrafter"/>
</dbReference>
<comment type="caution">
    <text evidence="3">The sequence shown here is derived from an EMBL/GenBank/DDBJ whole genome shotgun (WGS) entry which is preliminary data.</text>
</comment>
<evidence type="ECO:0000313" key="3">
    <source>
        <dbReference type="EMBL" id="HCV80894.1"/>
    </source>
</evidence>
<dbReference type="PANTHER" id="PTHR46320:SF1">
    <property type="entry name" value="GLYCEROPHOSPHODIESTER PHOSPHODIESTERASE 1"/>
    <property type="match status" value="1"/>
</dbReference>
<name>A0A3D5IYX0_9FLAO</name>
<dbReference type="GO" id="GO:0070291">
    <property type="term" value="P:N-acylethanolamine metabolic process"/>
    <property type="evidence" value="ECO:0007669"/>
    <property type="project" value="TreeGrafter"/>
</dbReference>
<organism evidence="3 4">
    <name type="scientific">Zunongwangia profunda</name>
    <dbReference type="NCBI Taxonomy" id="398743"/>
    <lineage>
        <taxon>Bacteria</taxon>
        <taxon>Pseudomonadati</taxon>
        <taxon>Bacteroidota</taxon>
        <taxon>Flavobacteriia</taxon>
        <taxon>Flavobacteriales</taxon>
        <taxon>Flavobacteriaceae</taxon>
        <taxon>Zunongwangia</taxon>
    </lineage>
</organism>
<evidence type="ECO:0000259" key="2">
    <source>
        <dbReference type="PROSITE" id="PS51704"/>
    </source>
</evidence>
<dbReference type="InterPro" id="IPR030395">
    <property type="entry name" value="GP_PDE_dom"/>
</dbReference>